<dbReference type="Proteomes" id="UP000199542">
    <property type="component" value="Unassembled WGS sequence"/>
</dbReference>
<protein>
    <submittedName>
        <fullName evidence="1">Uncharacterized protein</fullName>
    </submittedName>
</protein>
<dbReference type="EMBL" id="FMTM01000001">
    <property type="protein sequence ID" value="SCW35278.1"/>
    <property type="molecule type" value="Genomic_DNA"/>
</dbReference>
<sequence>MIRLHLPFPPSVNPLEANGGARRGGHKTKARDDWVKLASTAIKEGHRLRSGPYSLYICLEAPDKRARVSVSHFARQQWRVMTMNQLRPASVVSRWRGSRPTAFTLRRDLH</sequence>
<accession>A0A1G4PT51</accession>
<proteinExistence type="predicted"/>
<organism evidence="1 2">
    <name type="scientific">Rhizobium mongolense subsp. loessense</name>
    <dbReference type="NCBI Taxonomy" id="158890"/>
    <lineage>
        <taxon>Bacteria</taxon>
        <taxon>Pseudomonadati</taxon>
        <taxon>Pseudomonadota</taxon>
        <taxon>Alphaproteobacteria</taxon>
        <taxon>Hyphomicrobiales</taxon>
        <taxon>Rhizobiaceae</taxon>
        <taxon>Rhizobium/Agrobacterium group</taxon>
        <taxon>Rhizobium</taxon>
    </lineage>
</organism>
<dbReference type="AlphaFoldDB" id="A0A1G4PT51"/>
<evidence type="ECO:0000313" key="2">
    <source>
        <dbReference type="Proteomes" id="UP000199542"/>
    </source>
</evidence>
<gene>
    <name evidence="1" type="ORF">SAMN02927900_00923</name>
</gene>
<reference evidence="1 2" key="1">
    <citation type="submission" date="2016-10" db="EMBL/GenBank/DDBJ databases">
        <authorList>
            <person name="de Groot N.N."/>
        </authorList>
    </citation>
    <scope>NUCLEOTIDE SEQUENCE [LARGE SCALE GENOMIC DNA]</scope>
    <source>
        <strain evidence="1 2">CGMCC 1.3401</strain>
    </source>
</reference>
<name>A0A1G4PT51_9HYPH</name>
<evidence type="ECO:0000313" key="1">
    <source>
        <dbReference type="EMBL" id="SCW35278.1"/>
    </source>
</evidence>